<protein>
    <submittedName>
        <fullName evidence="2">FAD-dependent oxidoreductase</fullName>
    </submittedName>
</protein>
<name>A0A6H1NZ32_PRIMG</name>
<organism evidence="2 3">
    <name type="scientific">Priestia megaterium</name>
    <name type="common">Bacillus megaterium</name>
    <dbReference type="NCBI Taxonomy" id="1404"/>
    <lineage>
        <taxon>Bacteria</taxon>
        <taxon>Bacillati</taxon>
        <taxon>Bacillota</taxon>
        <taxon>Bacilli</taxon>
        <taxon>Bacillales</taxon>
        <taxon>Bacillaceae</taxon>
        <taxon>Priestia</taxon>
    </lineage>
</organism>
<reference evidence="2 3" key="1">
    <citation type="submission" date="2020-04" db="EMBL/GenBank/DDBJ databases">
        <title>Genome-Wide Identification of 5-Methylcytosine Sites in Bacterial Genomes By High-Throughput Sequencing of MspJI Restriction Fragments.</title>
        <authorList>
            <person name="Wu V."/>
        </authorList>
    </citation>
    <scope>NUCLEOTIDE SEQUENCE [LARGE SCALE GENOMIC DNA]</scope>
    <source>
        <strain evidence="2 3">S2</strain>
    </source>
</reference>
<feature type="domain" description="Amine oxidase" evidence="1">
    <location>
        <begin position="2"/>
        <end position="183"/>
    </location>
</feature>
<dbReference type="SUPFAM" id="SSF51905">
    <property type="entry name" value="FAD/NAD(P)-binding domain"/>
    <property type="match status" value="1"/>
</dbReference>
<evidence type="ECO:0000313" key="2">
    <source>
        <dbReference type="EMBL" id="QIZ06447.1"/>
    </source>
</evidence>
<sequence>MQARYAVLATPAPITRKIAVDIEPRVGEVHDKIVYGPHVSAAFLTNEMRPQVWINVNVLPAPERSFDVLIHSSNLIRSFETERQPGSSFITSSTAQRSRQLIDKSDESYVNDINEIFPGFSDHVVESQVSRWPLGLAYVFPGRTKLQSTLTLLAGRLFLADDYLGTFYTDTAVQTGFNAAQNINSLLGSDPLEF</sequence>
<reference evidence="2 3" key="2">
    <citation type="submission" date="2020-04" db="EMBL/GenBank/DDBJ databases">
        <authorList>
            <person name="Fomenkov A."/>
            <person name="Anton B.P."/>
            <person name="Roberts R.J."/>
        </authorList>
    </citation>
    <scope>NUCLEOTIDE SEQUENCE [LARGE SCALE GENOMIC DNA]</scope>
    <source>
        <strain evidence="2 3">S2</strain>
    </source>
</reference>
<evidence type="ECO:0000313" key="3">
    <source>
        <dbReference type="Proteomes" id="UP000501868"/>
    </source>
</evidence>
<gene>
    <name evidence="2" type="ORF">HFZ78_06785</name>
</gene>
<accession>A0A6H1NZ32</accession>
<dbReference type="GO" id="GO:0016491">
    <property type="term" value="F:oxidoreductase activity"/>
    <property type="evidence" value="ECO:0007669"/>
    <property type="project" value="InterPro"/>
</dbReference>
<dbReference type="InterPro" id="IPR036188">
    <property type="entry name" value="FAD/NAD-bd_sf"/>
</dbReference>
<proteinExistence type="predicted"/>
<dbReference type="Pfam" id="PF01593">
    <property type="entry name" value="Amino_oxidase"/>
    <property type="match status" value="1"/>
</dbReference>
<dbReference type="Proteomes" id="UP000501868">
    <property type="component" value="Chromosome"/>
</dbReference>
<dbReference type="AlphaFoldDB" id="A0A6H1NZ32"/>
<evidence type="ECO:0000259" key="1">
    <source>
        <dbReference type="Pfam" id="PF01593"/>
    </source>
</evidence>
<dbReference type="InterPro" id="IPR002937">
    <property type="entry name" value="Amino_oxidase"/>
</dbReference>
<dbReference type="EMBL" id="CP051128">
    <property type="protein sequence ID" value="QIZ06447.1"/>
    <property type="molecule type" value="Genomic_DNA"/>
</dbReference>